<reference evidence="2 3" key="1">
    <citation type="submission" date="2021-08" db="EMBL/GenBank/DDBJ databases">
        <title>The highly contiguous genome resource for Trichoderma semiorbis FJ059, a fungal antagonistic to plant pathogens.</title>
        <authorList>
            <person name="Liu T."/>
        </authorList>
    </citation>
    <scope>NUCLEOTIDE SEQUENCE [LARGE SCALE GENOMIC DNA]</scope>
    <source>
        <strain evidence="2 3">FJ059</strain>
    </source>
</reference>
<protein>
    <submittedName>
        <fullName evidence="2">Uncharacterized protein</fullName>
    </submittedName>
</protein>
<evidence type="ECO:0000313" key="2">
    <source>
        <dbReference type="EMBL" id="KAH0524591.1"/>
    </source>
</evidence>
<sequence length="446" mass="49638">MQLTMCPPNTTNNMTGTGTTSDHGGLYYIELIKSNLQYIHGKECSFEILSQVKAPDQWKVNILKTEGGHRSTLFFDSGVGFLNVLEKLHRKSAEKLSKHMADKTADVYPFSKRKAVEALKAARALAEKEQAKKTKEKTPFKTPVPEAAAVPHDPRISNNSDYDSSDDFGSDSVSVSHFARGRRGQSLWRGRDLCDQIIDIKADPSLRSRSYICPNYGPASAFYRVSPSGHPEPLDAGWVRNIMKADRERRQAEKREAEAAKTASASAPVVAPAVAPEAIKDQVRPLITFDQVRPPVTFEAEPQVVNDFERLTLQHPNKKHRIEAKPALRNVIVHIQWPDFGDAVVADECQLSVREVQNHVRDMLKAHGANLFTLTRPANALMFMTGQLDNFTITLKAISFDDQRFMLGPKVGDDLTKVSKDSDNCKSIKIEVELKFPMAGMPGSLL</sequence>
<evidence type="ECO:0000256" key="1">
    <source>
        <dbReference type="SAM" id="MobiDB-lite"/>
    </source>
</evidence>
<dbReference type="AlphaFoldDB" id="A0A9P8HEA4"/>
<evidence type="ECO:0000313" key="3">
    <source>
        <dbReference type="Proteomes" id="UP000826573"/>
    </source>
</evidence>
<keyword evidence="3" id="KW-1185">Reference proteome</keyword>
<dbReference type="Proteomes" id="UP000826573">
    <property type="component" value="Unassembled WGS sequence"/>
</dbReference>
<accession>A0A9P8HEA4</accession>
<name>A0A9P8HEA4_9HYPO</name>
<proteinExistence type="predicted"/>
<feature type="region of interest" description="Disordered" evidence="1">
    <location>
        <begin position="144"/>
        <end position="168"/>
    </location>
</feature>
<dbReference type="EMBL" id="JAIMJC010000005">
    <property type="protein sequence ID" value="KAH0524591.1"/>
    <property type="molecule type" value="Genomic_DNA"/>
</dbReference>
<comment type="caution">
    <text evidence="2">The sequence shown here is derived from an EMBL/GenBank/DDBJ whole genome shotgun (WGS) entry which is preliminary data.</text>
</comment>
<organism evidence="2 3">
    <name type="scientific">Trichoderma semiorbis</name>
    <dbReference type="NCBI Taxonomy" id="1491008"/>
    <lineage>
        <taxon>Eukaryota</taxon>
        <taxon>Fungi</taxon>
        <taxon>Dikarya</taxon>
        <taxon>Ascomycota</taxon>
        <taxon>Pezizomycotina</taxon>
        <taxon>Sordariomycetes</taxon>
        <taxon>Hypocreomycetidae</taxon>
        <taxon>Hypocreales</taxon>
        <taxon>Hypocreaceae</taxon>
        <taxon>Trichoderma</taxon>
    </lineage>
</organism>
<gene>
    <name evidence="2" type="ORF">TsFJ059_007081</name>
</gene>